<accession>A0A9W7EGI8</accession>
<feature type="region of interest" description="Disordered" evidence="1">
    <location>
        <begin position="1"/>
        <end position="24"/>
    </location>
</feature>
<protein>
    <submittedName>
        <fullName evidence="2">Uncharacterized protein</fullName>
    </submittedName>
</protein>
<keyword evidence="3" id="KW-1185">Reference proteome</keyword>
<evidence type="ECO:0000256" key="1">
    <source>
        <dbReference type="SAM" id="MobiDB-lite"/>
    </source>
</evidence>
<name>A0A9W7EGI8_9STRA</name>
<evidence type="ECO:0000313" key="3">
    <source>
        <dbReference type="Proteomes" id="UP001165082"/>
    </source>
</evidence>
<feature type="non-terminal residue" evidence="2">
    <location>
        <position position="1"/>
    </location>
</feature>
<dbReference type="EMBL" id="BRXZ01001643">
    <property type="protein sequence ID" value="GMH75838.1"/>
    <property type="molecule type" value="Genomic_DNA"/>
</dbReference>
<organism evidence="2 3">
    <name type="scientific">Triparma retinervis</name>
    <dbReference type="NCBI Taxonomy" id="2557542"/>
    <lineage>
        <taxon>Eukaryota</taxon>
        <taxon>Sar</taxon>
        <taxon>Stramenopiles</taxon>
        <taxon>Ochrophyta</taxon>
        <taxon>Bolidophyceae</taxon>
        <taxon>Parmales</taxon>
        <taxon>Triparmaceae</taxon>
        <taxon>Triparma</taxon>
    </lineage>
</organism>
<proteinExistence type="predicted"/>
<feature type="compositionally biased region" description="Basic and acidic residues" evidence="1">
    <location>
        <begin position="1"/>
        <end position="19"/>
    </location>
</feature>
<gene>
    <name evidence="2" type="ORF">TrRE_jg1822</name>
</gene>
<comment type="caution">
    <text evidence="2">The sequence shown here is derived from an EMBL/GenBank/DDBJ whole genome shotgun (WGS) entry which is preliminary data.</text>
</comment>
<dbReference type="AlphaFoldDB" id="A0A9W7EGI8"/>
<evidence type="ECO:0000313" key="2">
    <source>
        <dbReference type="EMBL" id="GMH75838.1"/>
    </source>
</evidence>
<reference evidence="2" key="1">
    <citation type="submission" date="2022-07" db="EMBL/GenBank/DDBJ databases">
        <title>Genome analysis of Parmales, a sister group of diatoms, reveals the evolutionary specialization of diatoms from phago-mixotrophs to photoautotrophs.</title>
        <authorList>
            <person name="Ban H."/>
            <person name="Sato S."/>
            <person name="Yoshikawa S."/>
            <person name="Kazumasa Y."/>
            <person name="Nakamura Y."/>
            <person name="Ichinomiya M."/>
            <person name="Saitoh K."/>
            <person name="Sato N."/>
            <person name="Blanc-Mathieu R."/>
            <person name="Endo H."/>
            <person name="Kuwata A."/>
            <person name="Ogata H."/>
        </authorList>
    </citation>
    <scope>NUCLEOTIDE SEQUENCE</scope>
</reference>
<dbReference type="Proteomes" id="UP001165082">
    <property type="component" value="Unassembled WGS sequence"/>
</dbReference>
<sequence length="88" mass="9835">DKEKEDGVKVDTTKARHGEITSTPFPSELGYMTLDERLSADDSNSKCASVDLEIKRFFEELNGVRLMECMGIKFDHPGTGGERGLIKR</sequence>